<gene>
    <name evidence="2" type="ORF">E7027_05955</name>
</gene>
<evidence type="ECO:0000313" key="2">
    <source>
        <dbReference type="EMBL" id="MBE6421648.1"/>
    </source>
</evidence>
<sequence>MRGIIFALLTFVVGGLIGLGLEKLAGMLGGEIGSALTRVYGIGIHPISLHITICGAIGLVLGYLIIAKFVKK</sequence>
<dbReference type="Proteomes" id="UP000725649">
    <property type="component" value="Unassembled WGS sequence"/>
</dbReference>
<dbReference type="AlphaFoldDB" id="A0A928HFD2"/>
<comment type="caution">
    <text evidence="2">The sequence shown here is derived from an EMBL/GenBank/DDBJ whole genome shotgun (WGS) entry which is preliminary data.</text>
</comment>
<protein>
    <submittedName>
        <fullName evidence="2">Uncharacterized protein</fullName>
    </submittedName>
</protein>
<keyword evidence="1" id="KW-0472">Membrane</keyword>
<evidence type="ECO:0000313" key="3">
    <source>
        <dbReference type="Proteomes" id="UP000725649"/>
    </source>
</evidence>
<feature type="transmembrane region" description="Helical" evidence="1">
    <location>
        <begin position="42"/>
        <end position="66"/>
    </location>
</feature>
<dbReference type="EMBL" id="SUVG01000007">
    <property type="protein sequence ID" value="MBE6421648.1"/>
    <property type="molecule type" value="Genomic_DNA"/>
</dbReference>
<reference evidence="2" key="1">
    <citation type="submission" date="2019-04" db="EMBL/GenBank/DDBJ databases">
        <title>Evolution of Biomass-Degrading Anaerobic Consortia Revealed by Metagenomics.</title>
        <authorList>
            <person name="Peng X."/>
        </authorList>
    </citation>
    <scope>NUCLEOTIDE SEQUENCE</scope>
    <source>
        <strain evidence="2">SIG66</strain>
    </source>
</reference>
<keyword evidence="1" id="KW-1133">Transmembrane helix</keyword>
<accession>A0A928HFD2</accession>
<organism evidence="2 3">
    <name type="scientific">Candidatus Avelusimicrobium gallicola</name>
    <dbReference type="NCBI Taxonomy" id="2562704"/>
    <lineage>
        <taxon>Bacteria</taxon>
        <taxon>Pseudomonadati</taxon>
        <taxon>Elusimicrobiota</taxon>
        <taxon>Elusimicrobia</taxon>
        <taxon>Elusimicrobiales</taxon>
        <taxon>Elusimicrobiaceae</taxon>
        <taxon>Candidatus Avelusimicrobium</taxon>
    </lineage>
</organism>
<proteinExistence type="predicted"/>
<keyword evidence="1" id="KW-0812">Transmembrane</keyword>
<evidence type="ECO:0000256" key="1">
    <source>
        <dbReference type="SAM" id="Phobius"/>
    </source>
</evidence>
<name>A0A928HFD2_9BACT</name>